<dbReference type="Proteomes" id="UP000815325">
    <property type="component" value="Unassembled WGS sequence"/>
</dbReference>
<sequence>MWWLLASELECVSAQMRGMDNNSTFQAPITGHLLGSTSPTVTRPHYC</sequence>
<accession>A0ABQ7G399</accession>
<keyword evidence="2" id="KW-1185">Reference proteome</keyword>
<dbReference type="EMBL" id="MU070206">
    <property type="protein sequence ID" value="KAF5829081.1"/>
    <property type="molecule type" value="Genomic_DNA"/>
</dbReference>
<name>A0ABQ7G399_DUNSA</name>
<protein>
    <recommendedName>
        <fullName evidence="3">Encoded protein</fullName>
    </recommendedName>
</protein>
<proteinExistence type="predicted"/>
<reference evidence="1" key="1">
    <citation type="submission" date="2017-08" db="EMBL/GenBank/DDBJ databases">
        <authorList>
            <person name="Polle J.E."/>
            <person name="Barry K."/>
            <person name="Cushman J."/>
            <person name="Schmutz J."/>
            <person name="Tran D."/>
            <person name="Hathwaick L.T."/>
            <person name="Yim W.C."/>
            <person name="Jenkins J."/>
            <person name="Mckie-Krisberg Z.M."/>
            <person name="Prochnik S."/>
            <person name="Lindquist E."/>
            <person name="Dockter R.B."/>
            <person name="Adam C."/>
            <person name="Molina H."/>
            <person name="Bunkerborg J."/>
            <person name="Jin E."/>
            <person name="Buchheim M."/>
            <person name="Magnuson J."/>
        </authorList>
    </citation>
    <scope>NUCLEOTIDE SEQUENCE</scope>
    <source>
        <strain evidence="1">CCAP 19/18</strain>
    </source>
</reference>
<comment type="caution">
    <text evidence="1">The sequence shown here is derived from an EMBL/GenBank/DDBJ whole genome shotgun (WGS) entry which is preliminary data.</text>
</comment>
<evidence type="ECO:0000313" key="2">
    <source>
        <dbReference type="Proteomes" id="UP000815325"/>
    </source>
</evidence>
<evidence type="ECO:0000313" key="1">
    <source>
        <dbReference type="EMBL" id="KAF5829081.1"/>
    </source>
</evidence>
<organism evidence="1 2">
    <name type="scientific">Dunaliella salina</name>
    <name type="common">Green alga</name>
    <name type="synonym">Protococcus salinus</name>
    <dbReference type="NCBI Taxonomy" id="3046"/>
    <lineage>
        <taxon>Eukaryota</taxon>
        <taxon>Viridiplantae</taxon>
        <taxon>Chlorophyta</taxon>
        <taxon>core chlorophytes</taxon>
        <taxon>Chlorophyceae</taxon>
        <taxon>CS clade</taxon>
        <taxon>Chlamydomonadales</taxon>
        <taxon>Dunaliellaceae</taxon>
        <taxon>Dunaliella</taxon>
    </lineage>
</organism>
<evidence type="ECO:0008006" key="3">
    <source>
        <dbReference type="Google" id="ProtNLM"/>
    </source>
</evidence>
<gene>
    <name evidence="1" type="ORF">DUNSADRAFT_16613</name>
</gene>